<dbReference type="RefSeq" id="WP_225698883.1">
    <property type="nucleotide sequence ID" value="NZ_JAIXNE010000005.1"/>
</dbReference>
<dbReference type="SUPFAM" id="SSF54782">
    <property type="entry name" value="Porphobilinogen deaminase (hydroxymethylbilane synthase), C-terminal domain"/>
    <property type="match status" value="1"/>
</dbReference>
<dbReference type="Gene3D" id="3.30.160.40">
    <property type="entry name" value="Porphobilinogen deaminase, C-terminal domain"/>
    <property type="match status" value="1"/>
</dbReference>
<dbReference type="EMBL" id="JAIXNE010000005">
    <property type="protein sequence ID" value="MCA6078022.1"/>
    <property type="molecule type" value="Genomic_DNA"/>
</dbReference>
<comment type="subunit">
    <text evidence="5">Monomer.</text>
</comment>
<accession>A0A9X1HX35</accession>
<evidence type="ECO:0000256" key="8">
    <source>
        <dbReference type="ARBA" id="ARBA00048169"/>
    </source>
</evidence>
<dbReference type="InterPro" id="IPR036803">
    <property type="entry name" value="Porphobilinogen_deaminase_C_sf"/>
</dbReference>
<keyword evidence="7" id="KW-0627">Porphyrin biosynthesis</keyword>
<dbReference type="PANTHER" id="PTHR11557:SF0">
    <property type="entry name" value="PORPHOBILINOGEN DEAMINASE"/>
    <property type="match status" value="1"/>
</dbReference>
<organism evidence="12 13">
    <name type="scientific">Fulvivirga sedimenti</name>
    <dbReference type="NCBI Taxonomy" id="2879465"/>
    <lineage>
        <taxon>Bacteria</taxon>
        <taxon>Pseudomonadati</taxon>
        <taxon>Bacteroidota</taxon>
        <taxon>Cytophagia</taxon>
        <taxon>Cytophagales</taxon>
        <taxon>Fulvivirgaceae</taxon>
        <taxon>Fulvivirga</taxon>
    </lineage>
</organism>
<dbReference type="SUPFAM" id="SSF53850">
    <property type="entry name" value="Periplasmic binding protein-like II"/>
    <property type="match status" value="1"/>
</dbReference>
<name>A0A9X1HX35_9BACT</name>
<dbReference type="GO" id="GO:0006783">
    <property type="term" value="P:heme biosynthetic process"/>
    <property type="evidence" value="ECO:0007669"/>
    <property type="project" value="TreeGrafter"/>
</dbReference>
<evidence type="ECO:0000259" key="10">
    <source>
        <dbReference type="Pfam" id="PF01379"/>
    </source>
</evidence>
<dbReference type="GO" id="GO:0005737">
    <property type="term" value="C:cytoplasm"/>
    <property type="evidence" value="ECO:0007669"/>
    <property type="project" value="UniProtKB-UniRule"/>
</dbReference>
<comment type="pathway">
    <text evidence="3">Porphyrin-containing compound metabolism; protoporphyrin-IX biosynthesis; coproporphyrinogen-III from 5-aminolevulinate: step 2/4.</text>
</comment>
<evidence type="ECO:0000256" key="5">
    <source>
        <dbReference type="ARBA" id="ARBA00011245"/>
    </source>
</evidence>
<evidence type="ECO:0000256" key="6">
    <source>
        <dbReference type="ARBA" id="ARBA00022679"/>
    </source>
</evidence>
<proteinExistence type="inferred from homology"/>
<dbReference type="InterPro" id="IPR022418">
    <property type="entry name" value="Porphobilinogen_deaminase_C"/>
</dbReference>
<evidence type="ECO:0000313" key="13">
    <source>
        <dbReference type="Proteomes" id="UP001139409"/>
    </source>
</evidence>
<evidence type="ECO:0000256" key="9">
    <source>
        <dbReference type="NCBIfam" id="TIGR00212"/>
    </source>
</evidence>
<dbReference type="NCBIfam" id="TIGR00212">
    <property type="entry name" value="hemC"/>
    <property type="match status" value="1"/>
</dbReference>
<comment type="function">
    <text evidence="2">Tetrapolymerization of the monopyrrole PBG into the hydroxymethylbilane pre-uroporphyrinogen in several discrete steps.</text>
</comment>
<dbReference type="Pfam" id="PF01379">
    <property type="entry name" value="Porphobil_deam"/>
    <property type="match status" value="1"/>
</dbReference>
<comment type="similarity">
    <text evidence="4">Belongs to the HMBS family.</text>
</comment>
<dbReference type="Gene3D" id="3.40.190.10">
    <property type="entry name" value="Periplasmic binding protein-like II"/>
    <property type="match status" value="2"/>
</dbReference>
<dbReference type="Proteomes" id="UP001139409">
    <property type="component" value="Unassembled WGS sequence"/>
</dbReference>
<feature type="domain" description="Porphobilinogen deaminase N-terminal" evidence="10">
    <location>
        <begin position="3"/>
        <end position="200"/>
    </location>
</feature>
<reference evidence="12" key="1">
    <citation type="submission" date="2021-09" db="EMBL/GenBank/DDBJ databases">
        <title>Fulvivirga sp. isolated from coastal sediment.</title>
        <authorList>
            <person name="Yu H."/>
        </authorList>
    </citation>
    <scope>NUCLEOTIDE SEQUENCE</scope>
    <source>
        <strain evidence="12">1062</strain>
    </source>
</reference>
<dbReference type="PRINTS" id="PR00151">
    <property type="entry name" value="PORPHBDMNASE"/>
</dbReference>
<comment type="catalytic activity">
    <reaction evidence="8">
        <text>4 porphobilinogen + H2O = hydroxymethylbilane + 4 NH4(+)</text>
        <dbReference type="Rhea" id="RHEA:13185"/>
        <dbReference type="ChEBI" id="CHEBI:15377"/>
        <dbReference type="ChEBI" id="CHEBI:28938"/>
        <dbReference type="ChEBI" id="CHEBI:57845"/>
        <dbReference type="ChEBI" id="CHEBI:58126"/>
        <dbReference type="EC" id="2.5.1.61"/>
    </reaction>
</comment>
<dbReference type="EC" id="2.5.1.61" evidence="9"/>
<feature type="domain" description="Porphobilinogen deaminase C-terminal" evidence="11">
    <location>
        <begin position="221"/>
        <end position="290"/>
    </location>
</feature>
<evidence type="ECO:0000256" key="2">
    <source>
        <dbReference type="ARBA" id="ARBA00002869"/>
    </source>
</evidence>
<evidence type="ECO:0000259" key="11">
    <source>
        <dbReference type="Pfam" id="PF03900"/>
    </source>
</evidence>
<dbReference type="PANTHER" id="PTHR11557">
    <property type="entry name" value="PORPHOBILINOGEN DEAMINASE"/>
    <property type="match status" value="1"/>
</dbReference>
<dbReference type="InterPro" id="IPR022417">
    <property type="entry name" value="Porphobilin_deaminase_N"/>
</dbReference>
<keyword evidence="13" id="KW-1185">Reference proteome</keyword>
<evidence type="ECO:0000313" key="12">
    <source>
        <dbReference type="EMBL" id="MCA6078022.1"/>
    </source>
</evidence>
<evidence type="ECO:0000256" key="4">
    <source>
        <dbReference type="ARBA" id="ARBA00005638"/>
    </source>
</evidence>
<comment type="caution">
    <text evidence="12">The sequence shown here is derived from an EMBL/GenBank/DDBJ whole genome shotgun (WGS) entry which is preliminary data.</text>
</comment>
<dbReference type="Pfam" id="PF03900">
    <property type="entry name" value="Porphobil_deamC"/>
    <property type="match status" value="1"/>
</dbReference>
<dbReference type="AlphaFoldDB" id="A0A9X1HX35"/>
<gene>
    <name evidence="12" type="primary">hemC</name>
    <name evidence="12" type="ORF">LDX50_24320</name>
</gene>
<evidence type="ECO:0000256" key="3">
    <source>
        <dbReference type="ARBA" id="ARBA00004735"/>
    </source>
</evidence>
<dbReference type="GO" id="GO:0004418">
    <property type="term" value="F:hydroxymethylbilane synthase activity"/>
    <property type="evidence" value="ECO:0007669"/>
    <property type="project" value="UniProtKB-UniRule"/>
</dbReference>
<evidence type="ECO:0000256" key="7">
    <source>
        <dbReference type="ARBA" id="ARBA00023244"/>
    </source>
</evidence>
<evidence type="ECO:0000256" key="1">
    <source>
        <dbReference type="ARBA" id="ARBA00001916"/>
    </source>
</evidence>
<dbReference type="FunFam" id="3.40.190.10:FF:000005">
    <property type="entry name" value="Porphobilinogen deaminase"/>
    <property type="match status" value="1"/>
</dbReference>
<comment type="cofactor">
    <cofactor evidence="1">
        <name>dipyrromethane</name>
        <dbReference type="ChEBI" id="CHEBI:60342"/>
    </cofactor>
</comment>
<dbReference type="PIRSF" id="PIRSF001438">
    <property type="entry name" value="4pyrrol_synth_OHMeBilane_synth"/>
    <property type="match status" value="1"/>
</dbReference>
<dbReference type="InterPro" id="IPR000860">
    <property type="entry name" value="HemC"/>
</dbReference>
<keyword evidence="6 12" id="KW-0808">Transferase</keyword>
<protein>
    <recommendedName>
        <fullName evidence="9">Hydroxymethylbilane synthase</fullName>
        <ecNumber evidence="9">2.5.1.61</ecNumber>
    </recommendedName>
</protein>
<sequence length="306" mass="33560">MHIRIATRGSKLALWQAHHIAALLKDAGISTEIVTMETTGDKILDVTIAKIGSKGVFTEELEAALKNGKAEIAVHSAKDMPSELPAGFELIAFTRREKENDVLISEKDGVSMNSEITVGTSSTRRTALIKHYYPHCRIIPVRGNLQTRIRKMQEGLCDALLLAYAGIHRMEYDHLIKAHLAMDQFTPPVGQGSVTVEIHEGLPVEIKNAVRAAVNDTQTEYCLRAERAFLKKLEGGCSIPSFGYARWINEEIHMDAGLVSLDGKQLIRTSGKAAGAEAHQLGFRLATEVLEAGGDKILKDIKTNQL</sequence>